<evidence type="ECO:0000256" key="2">
    <source>
        <dbReference type="ARBA" id="ARBA00009183"/>
    </source>
</evidence>
<comment type="cofactor">
    <cofactor evidence="1">
        <name>FAD</name>
        <dbReference type="ChEBI" id="CHEBI:57692"/>
    </cofactor>
</comment>
<keyword evidence="7" id="KW-0503">Monooxygenase</keyword>
<keyword evidence="3" id="KW-0285">Flavoprotein</keyword>
<dbReference type="PRINTS" id="PR00411">
    <property type="entry name" value="PNDRDTASEI"/>
</dbReference>
<gene>
    <name evidence="7" type="ORF">PsYK624_040220</name>
</gene>
<protein>
    <submittedName>
        <fullName evidence="7">Flavin-containing monooxygenase family protein</fullName>
    </submittedName>
</protein>
<dbReference type="OrthoDB" id="74360at2759"/>
<dbReference type="SUPFAM" id="SSF54427">
    <property type="entry name" value="NTF2-like"/>
    <property type="match status" value="1"/>
</dbReference>
<dbReference type="GO" id="GO:0004499">
    <property type="term" value="F:N,N-dimethylaniline monooxygenase activity"/>
    <property type="evidence" value="ECO:0007669"/>
    <property type="project" value="InterPro"/>
</dbReference>
<evidence type="ECO:0000256" key="3">
    <source>
        <dbReference type="ARBA" id="ARBA00022630"/>
    </source>
</evidence>
<dbReference type="InterPro" id="IPR050982">
    <property type="entry name" value="Auxin_biosynth/cation_transpt"/>
</dbReference>
<evidence type="ECO:0000256" key="5">
    <source>
        <dbReference type="ARBA" id="ARBA00022857"/>
    </source>
</evidence>
<dbReference type="PANTHER" id="PTHR43539">
    <property type="entry name" value="FLAVIN-BINDING MONOOXYGENASE-LIKE PROTEIN (AFU_ORTHOLOGUE AFUA_4G09220)"/>
    <property type="match status" value="1"/>
</dbReference>
<dbReference type="PANTHER" id="PTHR43539:SF68">
    <property type="entry name" value="FLAVIN-BINDING MONOOXYGENASE-LIKE PROTEIN (AFU_ORTHOLOGUE AFUA_4G09220)"/>
    <property type="match status" value="1"/>
</dbReference>
<dbReference type="GO" id="GO:0050661">
    <property type="term" value="F:NADP binding"/>
    <property type="evidence" value="ECO:0007669"/>
    <property type="project" value="InterPro"/>
</dbReference>
<proteinExistence type="inferred from homology"/>
<organism evidence="7 8">
    <name type="scientific">Phanerochaete sordida</name>
    <dbReference type="NCBI Taxonomy" id="48140"/>
    <lineage>
        <taxon>Eukaryota</taxon>
        <taxon>Fungi</taxon>
        <taxon>Dikarya</taxon>
        <taxon>Basidiomycota</taxon>
        <taxon>Agaricomycotina</taxon>
        <taxon>Agaricomycetes</taxon>
        <taxon>Polyporales</taxon>
        <taxon>Phanerochaetaceae</taxon>
        <taxon>Phanerochaete</taxon>
    </lineage>
</organism>
<dbReference type="EMBL" id="BPQB01000008">
    <property type="protein sequence ID" value="GJE87939.1"/>
    <property type="molecule type" value="Genomic_DNA"/>
</dbReference>
<evidence type="ECO:0000256" key="1">
    <source>
        <dbReference type="ARBA" id="ARBA00001974"/>
    </source>
</evidence>
<sequence length="634" mass="71024">MAAVAVQAPTPIAPNVDLPHEKALGVAAQHIAQANAEQVAAAWLKDFAAKAQAADVPGVLALLAPDAWWRDLLALTWDLRTFQGTEHIQTFLQDRLKQGGLKDFKLQSAHIDKLYDDLAWIRLHFSFENSVGAGVGVARLVPVKAGGRTVWKAHHVFTNLESLRDFPEHTGPLRDFHSDHGHWEERRNKEKAFDGQQPQVLVVGGGHSGLDIAARLKLLGVRVLICEKNPRIGDNWRHRYNALCLHDVVWYDHMPYIPFPSYWPVYTPAMKIAGWLEQYAESMELDYWTESEVKNARPIMKDGKQKWEVTVSVKGEGKVEHLFPDHVVFAVGFGGYEPNMPKIPGMDEFEGQILHSTQHKHALDHKGKKVAVVGACTSGHDLAADYAEHGVDVTMVQRSSTYIMTNANGWPILMKGTYWEGGPPVEHCDLIDLSMPILYRKMIHKRITLDIAKADEKIIDGLHKRGFKTNLGPDGSGHSIMAMIKGGGYYLDVGASQMIIDGKIKVKSAGPIKRFTKNALVFEDGSELPADVVVFASGFGDARVPMRKIVGEELGKKLHPVWGLDYEGETRGAWKEIGIDNLWCMMGNFAWCRFYSKRLALQIKARLEGLYTKEDKYSAPIKWEDEQMNLEHLI</sequence>
<evidence type="ECO:0000313" key="8">
    <source>
        <dbReference type="Proteomes" id="UP000703269"/>
    </source>
</evidence>
<dbReference type="Proteomes" id="UP000703269">
    <property type="component" value="Unassembled WGS sequence"/>
</dbReference>
<evidence type="ECO:0000256" key="6">
    <source>
        <dbReference type="ARBA" id="ARBA00023002"/>
    </source>
</evidence>
<dbReference type="Pfam" id="PF00743">
    <property type="entry name" value="FMO-like"/>
    <property type="match status" value="1"/>
</dbReference>
<keyword evidence="8" id="KW-1185">Reference proteome</keyword>
<dbReference type="InterPro" id="IPR036188">
    <property type="entry name" value="FAD/NAD-bd_sf"/>
</dbReference>
<dbReference type="InterPro" id="IPR020946">
    <property type="entry name" value="Flavin_mOase-like"/>
</dbReference>
<evidence type="ECO:0000256" key="4">
    <source>
        <dbReference type="ARBA" id="ARBA00022827"/>
    </source>
</evidence>
<dbReference type="GO" id="GO:0050660">
    <property type="term" value="F:flavin adenine dinucleotide binding"/>
    <property type="evidence" value="ECO:0007669"/>
    <property type="project" value="InterPro"/>
</dbReference>
<comment type="caution">
    <text evidence="7">The sequence shown here is derived from an EMBL/GenBank/DDBJ whole genome shotgun (WGS) entry which is preliminary data.</text>
</comment>
<dbReference type="Gene3D" id="3.50.50.60">
    <property type="entry name" value="FAD/NAD(P)-binding domain"/>
    <property type="match status" value="1"/>
</dbReference>
<dbReference type="AlphaFoldDB" id="A0A9P3LAW5"/>
<accession>A0A9P3LAW5</accession>
<name>A0A9P3LAW5_9APHY</name>
<dbReference type="FunFam" id="3.50.50.60:FF:000023">
    <property type="entry name" value="Dimethylaniline monooxygenase [N-oxide-forming]"/>
    <property type="match status" value="1"/>
</dbReference>
<keyword evidence="5" id="KW-0521">NADP</keyword>
<dbReference type="SUPFAM" id="SSF51905">
    <property type="entry name" value="FAD/NAD(P)-binding domain"/>
    <property type="match status" value="2"/>
</dbReference>
<comment type="similarity">
    <text evidence="2">Belongs to the FMO family.</text>
</comment>
<dbReference type="Gene3D" id="3.10.450.50">
    <property type="match status" value="1"/>
</dbReference>
<dbReference type="Pfam" id="PF13450">
    <property type="entry name" value="NAD_binding_8"/>
    <property type="match status" value="1"/>
</dbReference>
<reference evidence="7 8" key="1">
    <citation type="submission" date="2021-08" db="EMBL/GenBank/DDBJ databases">
        <title>Draft Genome Sequence of Phanerochaete sordida strain YK-624.</title>
        <authorList>
            <person name="Mori T."/>
            <person name="Dohra H."/>
            <person name="Suzuki T."/>
            <person name="Kawagishi H."/>
            <person name="Hirai H."/>
        </authorList>
    </citation>
    <scope>NUCLEOTIDE SEQUENCE [LARGE SCALE GENOMIC DNA]</scope>
    <source>
        <strain evidence="7 8">YK-624</strain>
    </source>
</reference>
<evidence type="ECO:0000313" key="7">
    <source>
        <dbReference type="EMBL" id="GJE87939.1"/>
    </source>
</evidence>
<keyword evidence="4" id="KW-0274">FAD</keyword>
<dbReference type="InterPro" id="IPR032710">
    <property type="entry name" value="NTF2-like_dom_sf"/>
</dbReference>
<keyword evidence="6" id="KW-0560">Oxidoreductase</keyword>